<evidence type="ECO:0000256" key="1">
    <source>
        <dbReference type="ARBA" id="ARBA00004651"/>
    </source>
</evidence>
<comment type="subcellular location">
    <subcellularLocation>
        <location evidence="1 8">Cell membrane</location>
        <topology evidence="1 8">Multi-pass membrane protein</topology>
    </subcellularLocation>
</comment>
<protein>
    <submittedName>
        <fullName evidence="10">Putative spermidine/putrescine transport system permease protein</fullName>
    </submittedName>
</protein>
<evidence type="ECO:0000313" key="10">
    <source>
        <dbReference type="EMBL" id="PXW64853.1"/>
    </source>
</evidence>
<keyword evidence="11" id="KW-1185">Reference proteome</keyword>
<comment type="caution">
    <text evidence="10">The sequence shown here is derived from an EMBL/GenBank/DDBJ whole genome shotgun (WGS) entry which is preliminary data.</text>
</comment>
<feature type="domain" description="ABC transmembrane type-1" evidence="9">
    <location>
        <begin position="78"/>
        <end position="284"/>
    </location>
</feature>
<dbReference type="InterPro" id="IPR035906">
    <property type="entry name" value="MetI-like_sf"/>
</dbReference>
<evidence type="ECO:0000256" key="3">
    <source>
        <dbReference type="ARBA" id="ARBA00022448"/>
    </source>
</evidence>
<dbReference type="Pfam" id="PF00528">
    <property type="entry name" value="BPD_transp_1"/>
    <property type="match status" value="1"/>
</dbReference>
<dbReference type="GO" id="GO:0005886">
    <property type="term" value="C:plasma membrane"/>
    <property type="evidence" value="ECO:0007669"/>
    <property type="project" value="UniProtKB-SubCell"/>
</dbReference>
<feature type="transmembrane region" description="Helical" evidence="8">
    <location>
        <begin position="216"/>
        <end position="241"/>
    </location>
</feature>
<dbReference type="Gene3D" id="1.10.3720.10">
    <property type="entry name" value="MetI-like"/>
    <property type="match status" value="1"/>
</dbReference>
<feature type="transmembrane region" description="Helical" evidence="8">
    <location>
        <begin position="21"/>
        <end position="49"/>
    </location>
</feature>
<accession>A0A2V3UIJ0</accession>
<dbReference type="PROSITE" id="PS50928">
    <property type="entry name" value="ABC_TM1"/>
    <property type="match status" value="1"/>
</dbReference>
<evidence type="ECO:0000256" key="8">
    <source>
        <dbReference type="RuleBase" id="RU363032"/>
    </source>
</evidence>
<feature type="transmembrane region" description="Helical" evidence="8">
    <location>
        <begin position="160"/>
        <end position="185"/>
    </location>
</feature>
<gene>
    <name evidence="10" type="ORF">C7450_101612</name>
</gene>
<evidence type="ECO:0000256" key="2">
    <source>
        <dbReference type="ARBA" id="ARBA00007069"/>
    </source>
</evidence>
<evidence type="ECO:0000256" key="7">
    <source>
        <dbReference type="ARBA" id="ARBA00023136"/>
    </source>
</evidence>
<keyword evidence="3 8" id="KW-0813">Transport</keyword>
<evidence type="ECO:0000256" key="5">
    <source>
        <dbReference type="ARBA" id="ARBA00022692"/>
    </source>
</evidence>
<dbReference type="AlphaFoldDB" id="A0A2V3UIJ0"/>
<evidence type="ECO:0000313" key="11">
    <source>
        <dbReference type="Proteomes" id="UP000248021"/>
    </source>
</evidence>
<dbReference type="GO" id="GO:0055085">
    <property type="term" value="P:transmembrane transport"/>
    <property type="evidence" value="ECO:0007669"/>
    <property type="project" value="InterPro"/>
</dbReference>
<keyword evidence="7 8" id="KW-0472">Membrane</keyword>
<reference evidence="10 11" key="1">
    <citation type="submission" date="2018-05" db="EMBL/GenBank/DDBJ databases">
        <title>Genomic Encyclopedia of Type Strains, Phase IV (KMG-IV): sequencing the most valuable type-strain genomes for metagenomic binning, comparative biology and taxonomic classification.</title>
        <authorList>
            <person name="Goeker M."/>
        </authorList>
    </citation>
    <scope>NUCLEOTIDE SEQUENCE [LARGE SCALE GENOMIC DNA]</scope>
    <source>
        <strain evidence="10 11">DSM 6462</strain>
    </source>
</reference>
<comment type="similarity">
    <text evidence="2">Belongs to the binding-protein-dependent transport system permease family. CysTW subfamily.</text>
</comment>
<evidence type="ECO:0000256" key="4">
    <source>
        <dbReference type="ARBA" id="ARBA00022475"/>
    </source>
</evidence>
<feature type="transmembrane region" description="Helical" evidence="8">
    <location>
        <begin position="261"/>
        <end position="284"/>
    </location>
</feature>
<keyword evidence="6 8" id="KW-1133">Transmembrane helix</keyword>
<name>A0A2V3UIJ0_9HYPH</name>
<dbReference type="RefSeq" id="WP_170147014.1">
    <property type="nucleotide sequence ID" value="NZ_JAHBRY010000001.1"/>
</dbReference>
<feature type="transmembrane region" description="Helical" evidence="8">
    <location>
        <begin position="82"/>
        <end position="102"/>
    </location>
</feature>
<dbReference type="CDD" id="cd06261">
    <property type="entry name" value="TM_PBP2"/>
    <property type="match status" value="1"/>
</dbReference>
<sequence length="294" mass="32120">MAASSRRDGGAAGRAKAERSAWVLLTPMCLLMAVAFILPVGLFLLYSFYRFRGGRLEETFTLETYWRFMTDELYLITIYDTLQLAVLATLLCLVISYPLAYAMWRMRSPGLQKLIAFIVFAPVLVSVVVRSYGWTVVLADQGPVNFILTRLGLTSGPVSLVYNMTGTVISLAHVFLPFVVFPILASMLRLDPTLREAAEDLGASWWKTFRSITLPLTLPGVVAGAQICFTLSLGSFVTPAILGGGRVLVLPIQIYTATSDINWPVAAVGGLCLLVMAFIAVVAFGRLSQYSEAV</sequence>
<organism evidence="10 11">
    <name type="scientific">Chelatococcus asaccharovorans</name>
    <dbReference type="NCBI Taxonomy" id="28210"/>
    <lineage>
        <taxon>Bacteria</taxon>
        <taxon>Pseudomonadati</taxon>
        <taxon>Pseudomonadota</taxon>
        <taxon>Alphaproteobacteria</taxon>
        <taxon>Hyphomicrobiales</taxon>
        <taxon>Chelatococcaceae</taxon>
        <taxon>Chelatococcus</taxon>
    </lineage>
</organism>
<dbReference type="SUPFAM" id="SSF161098">
    <property type="entry name" value="MetI-like"/>
    <property type="match status" value="1"/>
</dbReference>
<evidence type="ECO:0000256" key="6">
    <source>
        <dbReference type="ARBA" id="ARBA00022989"/>
    </source>
</evidence>
<keyword evidence="4" id="KW-1003">Cell membrane</keyword>
<dbReference type="Proteomes" id="UP000248021">
    <property type="component" value="Unassembled WGS sequence"/>
</dbReference>
<proteinExistence type="inferred from homology"/>
<dbReference type="EMBL" id="QJJK01000001">
    <property type="protein sequence ID" value="PXW64853.1"/>
    <property type="molecule type" value="Genomic_DNA"/>
</dbReference>
<feature type="transmembrane region" description="Helical" evidence="8">
    <location>
        <begin position="114"/>
        <end position="133"/>
    </location>
</feature>
<keyword evidence="5 8" id="KW-0812">Transmembrane</keyword>
<dbReference type="InterPro" id="IPR000515">
    <property type="entry name" value="MetI-like"/>
</dbReference>
<dbReference type="PANTHER" id="PTHR42929:SF5">
    <property type="entry name" value="ABC TRANSPORTER PERMEASE PROTEIN"/>
    <property type="match status" value="1"/>
</dbReference>
<dbReference type="PANTHER" id="PTHR42929">
    <property type="entry name" value="INNER MEMBRANE ABC TRANSPORTER PERMEASE PROTEIN YDCU-RELATED-RELATED"/>
    <property type="match status" value="1"/>
</dbReference>
<evidence type="ECO:0000259" key="9">
    <source>
        <dbReference type="PROSITE" id="PS50928"/>
    </source>
</evidence>